<dbReference type="AlphaFoldDB" id="A0A6N8KYA4"/>
<proteinExistence type="predicted"/>
<protein>
    <submittedName>
        <fullName evidence="2">ThuA domain-containing protein</fullName>
    </submittedName>
</protein>
<dbReference type="InterPro" id="IPR029010">
    <property type="entry name" value="ThuA-like"/>
</dbReference>
<organism evidence="2 3">
    <name type="scientific">Sphingobacterium humi</name>
    <dbReference type="NCBI Taxonomy" id="1796905"/>
    <lineage>
        <taxon>Bacteria</taxon>
        <taxon>Pseudomonadati</taxon>
        <taxon>Bacteroidota</taxon>
        <taxon>Sphingobacteriia</taxon>
        <taxon>Sphingobacteriales</taxon>
        <taxon>Sphingobacteriaceae</taxon>
        <taxon>Sphingobacterium</taxon>
    </lineage>
</organism>
<comment type="caution">
    <text evidence="2">The sequence shown here is derived from an EMBL/GenBank/DDBJ whole genome shotgun (WGS) entry which is preliminary data.</text>
</comment>
<dbReference type="Pfam" id="PF06283">
    <property type="entry name" value="ThuA"/>
    <property type="match status" value="1"/>
</dbReference>
<keyword evidence="3" id="KW-1185">Reference proteome</keyword>
<name>A0A6N8KYA4_9SPHI</name>
<dbReference type="RefSeq" id="WP_160368826.1">
    <property type="nucleotide sequence ID" value="NZ_WSQA01000005.1"/>
</dbReference>
<dbReference type="SUPFAM" id="SSF52317">
    <property type="entry name" value="Class I glutamine amidotransferase-like"/>
    <property type="match status" value="1"/>
</dbReference>
<evidence type="ECO:0000313" key="2">
    <source>
        <dbReference type="EMBL" id="MVZ62086.1"/>
    </source>
</evidence>
<feature type="domain" description="ThuA-like" evidence="1">
    <location>
        <begin position="24"/>
        <end position="234"/>
    </location>
</feature>
<reference evidence="2 3" key="1">
    <citation type="submission" date="2019-12" db="EMBL/GenBank/DDBJ databases">
        <authorList>
            <person name="Dong K."/>
        </authorList>
    </citation>
    <scope>NUCLEOTIDE SEQUENCE [LARGE SCALE GENOMIC DNA]</scope>
    <source>
        <strain evidence="2 3">JCM 31225</strain>
    </source>
</reference>
<evidence type="ECO:0000259" key="1">
    <source>
        <dbReference type="Pfam" id="PF06283"/>
    </source>
</evidence>
<dbReference type="EMBL" id="WSQA01000005">
    <property type="protein sequence ID" value="MVZ62086.1"/>
    <property type="molecule type" value="Genomic_DNA"/>
</dbReference>
<gene>
    <name evidence="2" type="ORF">GQF63_08645</name>
</gene>
<dbReference type="PANTHER" id="PTHR40469">
    <property type="entry name" value="SECRETED GLYCOSYL HYDROLASE"/>
    <property type="match status" value="1"/>
</dbReference>
<dbReference type="Proteomes" id="UP000435036">
    <property type="component" value="Unassembled WGS sequence"/>
</dbReference>
<sequence length="237" mass="26914">MKAAYILLVFLFCFSLAGAKEGKKLLLFTKTAGYRHDNIPKGVETIQGLFAKEGITVRHSEDAAVFLSDSIASFDGVLFFSTTGTIFNSEEKLAFQKFIESGKGFMGIHAASDTEFDWPWYNQLVGAYFMSHPRVQEAKLQVLNRKHKATRHLGKIWMHKDEWYDFKNVQEGLHVLMNLDETSYEGGKMGAVHPIAWYRKVHGTRMFYTGLGHTKESFDSPDFQKHIIGGVKYVLGM</sequence>
<dbReference type="OrthoDB" id="9816308at2"/>
<dbReference type="Gene3D" id="3.40.50.880">
    <property type="match status" value="1"/>
</dbReference>
<accession>A0A6N8KYA4</accession>
<dbReference type="PANTHER" id="PTHR40469:SF2">
    <property type="entry name" value="GALACTOSE-BINDING DOMAIN-LIKE SUPERFAMILY PROTEIN"/>
    <property type="match status" value="1"/>
</dbReference>
<evidence type="ECO:0000313" key="3">
    <source>
        <dbReference type="Proteomes" id="UP000435036"/>
    </source>
</evidence>
<dbReference type="InterPro" id="IPR029062">
    <property type="entry name" value="Class_I_gatase-like"/>
</dbReference>